<name>K7ZXF4_9ENTR</name>
<dbReference type="AlphaFoldDB" id="K7ZXF4"/>
<evidence type="ECO:0000313" key="1">
    <source>
        <dbReference type="EMBL" id="CCJ70983.1"/>
    </source>
</evidence>
<sequence>MPEVRFPAQLFRLHKLFAAGSLIVMYSIGQQEYSNTRS</sequence>
<organism evidence="1 2">
    <name type="scientific">Cronobacter condimenti 1330</name>
    <dbReference type="NCBI Taxonomy" id="1073999"/>
    <lineage>
        <taxon>Bacteria</taxon>
        <taxon>Pseudomonadati</taxon>
        <taxon>Pseudomonadota</taxon>
        <taxon>Gammaproteobacteria</taxon>
        <taxon>Enterobacterales</taxon>
        <taxon>Enterobacteriaceae</taxon>
        <taxon>Cronobacter</taxon>
    </lineage>
</organism>
<dbReference type="Proteomes" id="UP000009340">
    <property type="component" value="Unassembled WGS sequence"/>
</dbReference>
<gene>
    <name evidence="1" type="ORF">BN137_318</name>
</gene>
<accession>K7ZXF4</accession>
<comment type="caution">
    <text evidence="1">The sequence shown here is derived from an EMBL/GenBank/DDBJ whole genome shotgun (WGS) entry which is preliminary data.</text>
</comment>
<dbReference type="EMBL" id="CAKW01000014">
    <property type="protein sequence ID" value="CCJ70983.1"/>
    <property type="molecule type" value="Genomic_DNA"/>
</dbReference>
<reference evidence="1" key="1">
    <citation type="submission" date="2012-07" db="EMBL/GenBank/DDBJ databases">
        <authorList>
            <person name="Cummings C."/>
        </authorList>
    </citation>
    <scope>NUCLEOTIDE SEQUENCE</scope>
    <source>
        <strain evidence="1">1330</strain>
    </source>
</reference>
<protein>
    <submittedName>
        <fullName evidence="1">Uncharacterized protein</fullName>
    </submittedName>
</protein>
<proteinExistence type="predicted"/>
<evidence type="ECO:0000313" key="2">
    <source>
        <dbReference type="Proteomes" id="UP000009340"/>
    </source>
</evidence>